<dbReference type="InterPro" id="IPR000490">
    <property type="entry name" value="Glyco_hydro_17"/>
</dbReference>
<evidence type="ECO:0000256" key="1">
    <source>
        <dbReference type="ARBA" id="ARBA00004191"/>
    </source>
</evidence>
<dbReference type="OrthoDB" id="941679at2759"/>
<keyword evidence="3" id="KW-0134">Cell wall</keyword>
<dbReference type="GO" id="GO:0042973">
    <property type="term" value="F:glucan endo-1,3-beta-D-glucosidase activity"/>
    <property type="evidence" value="ECO:0007669"/>
    <property type="project" value="TreeGrafter"/>
</dbReference>
<dbReference type="SUPFAM" id="SSF51445">
    <property type="entry name" value="(Trans)glycosidases"/>
    <property type="match status" value="1"/>
</dbReference>
<evidence type="ECO:0000256" key="11">
    <source>
        <dbReference type="RuleBase" id="RU004336"/>
    </source>
</evidence>
<feature type="region of interest" description="Disordered" evidence="12">
    <location>
        <begin position="1"/>
        <end position="34"/>
    </location>
</feature>
<dbReference type="FunFam" id="3.20.20.80:FF:000111">
    <property type="entry name" value="Soluble cell wall protein"/>
    <property type="match status" value="1"/>
</dbReference>
<dbReference type="STRING" id="322104.A3LR99"/>
<dbReference type="InParanoid" id="A3LR99"/>
<dbReference type="EMBL" id="CP000497">
    <property type="protein sequence ID" value="ABN65343.2"/>
    <property type="molecule type" value="Genomic_DNA"/>
</dbReference>
<evidence type="ECO:0000256" key="8">
    <source>
        <dbReference type="ARBA" id="ARBA00023295"/>
    </source>
</evidence>
<keyword evidence="7" id="KW-0325">Glycoprotein</keyword>
<comment type="subcellular location">
    <subcellularLocation>
        <location evidence="1">Secreted</location>
        <location evidence="1">Cell wall</location>
    </subcellularLocation>
</comment>
<dbReference type="Pfam" id="PF00332">
    <property type="entry name" value="Glyco_hydro_17"/>
    <property type="match status" value="1"/>
</dbReference>
<dbReference type="Proteomes" id="UP000002258">
    <property type="component" value="Chromosome 3"/>
</dbReference>
<keyword evidence="6 11" id="KW-0378">Hydrolase</keyword>
<protein>
    <submittedName>
        <fullName evidence="13">Cell wall glucanase Probable family 17 glucosidase SCW4 (Soluble cell wall protein 4)</fullName>
        <ecNumber evidence="13">3.2.1.58</ecNumber>
    </submittedName>
</protein>
<organism evidence="13 14">
    <name type="scientific">Scheffersomyces stipitis (strain ATCC 58785 / CBS 6054 / NBRC 10063 / NRRL Y-11545)</name>
    <name type="common">Yeast</name>
    <name type="synonym">Pichia stipitis</name>
    <dbReference type="NCBI Taxonomy" id="322104"/>
    <lineage>
        <taxon>Eukaryota</taxon>
        <taxon>Fungi</taxon>
        <taxon>Dikarya</taxon>
        <taxon>Ascomycota</taxon>
        <taxon>Saccharomycotina</taxon>
        <taxon>Pichiomycetes</taxon>
        <taxon>Debaryomycetaceae</taxon>
        <taxon>Scheffersomyces</taxon>
    </lineage>
</organism>
<evidence type="ECO:0000256" key="12">
    <source>
        <dbReference type="SAM" id="MobiDB-lite"/>
    </source>
</evidence>
<keyword evidence="4" id="KW-0964">Secreted</keyword>
<dbReference type="eggNOG" id="ENOG502QUSB">
    <property type="taxonomic scope" value="Eukaryota"/>
</dbReference>
<evidence type="ECO:0000256" key="6">
    <source>
        <dbReference type="ARBA" id="ARBA00022801"/>
    </source>
</evidence>
<dbReference type="InterPro" id="IPR050732">
    <property type="entry name" value="Beta-glucan_modifiers"/>
</dbReference>
<dbReference type="GO" id="GO:0005576">
    <property type="term" value="C:extracellular region"/>
    <property type="evidence" value="ECO:0007669"/>
    <property type="project" value="TreeGrafter"/>
</dbReference>
<dbReference type="GO" id="GO:0009986">
    <property type="term" value="C:cell surface"/>
    <property type="evidence" value="ECO:0007669"/>
    <property type="project" value="TreeGrafter"/>
</dbReference>
<keyword evidence="9" id="KW-0961">Cell wall biogenesis/degradation</keyword>
<dbReference type="PROSITE" id="PS00587">
    <property type="entry name" value="GLYCOSYL_HYDROL_F17"/>
    <property type="match status" value="1"/>
</dbReference>
<feature type="compositionally biased region" description="Polar residues" evidence="12">
    <location>
        <begin position="23"/>
        <end position="34"/>
    </location>
</feature>
<dbReference type="GO" id="GO:0071555">
    <property type="term" value="P:cell wall organization"/>
    <property type="evidence" value="ECO:0007669"/>
    <property type="project" value="UniProtKB-KW"/>
</dbReference>
<evidence type="ECO:0000256" key="5">
    <source>
        <dbReference type="ARBA" id="ARBA00022729"/>
    </source>
</evidence>
<dbReference type="OMA" id="NIHPYFA"/>
<dbReference type="PANTHER" id="PTHR16631">
    <property type="entry name" value="GLUCAN 1,3-BETA-GLUCOSIDASE"/>
    <property type="match status" value="1"/>
</dbReference>
<keyword evidence="5" id="KW-0732">Signal</keyword>
<reference evidence="13 14" key="1">
    <citation type="journal article" date="2007" name="Nat. Biotechnol.">
        <title>Genome sequence of the lignocellulose-bioconverting and xylose-fermenting yeast Pichia stipitis.</title>
        <authorList>
            <person name="Jeffries T.W."/>
            <person name="Grigoriev I.V."/>
            <person name="Grimwood J."/>
            <person name="Laplaza J.M."/>
            <person name="Aerts A."/>
            <person name="Salamov A."/>
            <person name="Schmutz J."/>
            <person name="Lindquist E."/>
            <person name="Dehal P."/>
            <person name="Shapiro H."/>
            <person name="Jin Y.S."/>
            <person name="Passoth V."/>
            <person name="Richardson P.M."/>
        </authorList>
    </citation>
    <scope>NUCLEOTIDE SEQUENCE [LARGE SCALE GENOMIC DNA]</scope>
    <source>
        <strain evidence="14">ATCC 58785 / CBS 6054 / NBRC 10063 / NRRL Y-11545</strain>
    </source>
</reference>
<accession>A3LR99</accession>
<sequence>SGSGSSVSSGSSSVVGAASISGTPTSPRTGTVNGGSISAADGSLGITYSPYTKSDACKSASEVASDIAKLSNFKIIRLYSTDCSGIENVLAAINSNQQVFLGIWGIDSGSVTSGLQDITTAVEGSSRGWGAVHTIAIGNERVNDGAATPSDIQSAINTAKSWLKSNGSGYTGPIVSVDTLVAVVSNPSLCSYSDYIAVNSHPYWDGGVQPSNSGPWLVDQINNLKSVCGSSKPIMITETGWPTKGDTNGVCVPSVANQEAALQSIVSTLGNQVIAFTMYNDYWKSPGSMGVEQYWGIFGDPSE</sequence>
<dbReference type="HOGENOM" id="CLU_027285_0_0_1"/>
<keyword evidence="8 11" id="KW-0326">Glycosidase</keyword>
<evidence type="ECO:0000313" key="14">
    <source>
        <dbReference type="Proteomes" id="UP000002258"/>
    </source>
</evidence>
<proteinExistence type="inferred from homology"/>
<evidence type="ECO:0000256" key="9">
    <source>
        <dbReference type="ARBA" id="ARBA00023316"/>
    </source>
</evidence>
<evidence type="ECO:0000256" key="3">
    <source>
        <dbReference type="ARBA" id="ARBA00022512"/>
    </source>
</evidence>
<name>A3LR99_PICST</name>
<evidence type="ECO:0000256" key="7">
    <source>
        <dbReference type="ARBA" id="ARBA00023180"/>
    </source>
</evidence>
<feature type="non-terminal residue" evidence="13">
    <location>
        <position position="1"/>
    </location>
</feature>
<dbReference type="GO" id="GO:0009277">
    <property type="term" value="C:fungal-type cell wall"/>
    <property type="evidence" value="ECO:0007669"/>
    <property type="project" value="TreeGrafter"/>
</dbReference>
<dbReference type="KEGG" id="pic:PICST_57025"/>
<evidence type="ECO:0000256" key="10">
    <source>
        <dbReference type="RuleBase" id="RU004335"/>
    </source>
</evidence>
<dbReference type="PANTHER" id="PTHR16631:SF14">
    <property type="entry name" value="FAMILY 17 GLUCOSIDASE SCW10-RELATED"/>
    <property type="match status" value="1"/>
</dbReference>
<evidence type="ECO:0000313" key="13">
    <source>
        <dbReference type="EMBL" id="ABN65343.2"/>
    </source>
</evidence>
<dbReference type="GO" id="GO:0005975">
    <property type="term" value="P:carbohydrate metabolic process"/>
    <property type="evidence" value="ECO:0007669"/>
    <property type="project" value="InterPro"/>
</dbReference>
<dbReference type="AlphaFoldDB" id="A3LR99"/>
<gene>
    <name evidence="13" type="primary">SCW4.2</name>
    <name evidence="13" type="ORF">PICST_57025</name>
</gene>
<comment type="similarity">
    <text evidence="2 10">Belongs to the glycosyl hydrolase 17 family.</text>
</comment>
<dbReference type="InterPro" id="IPR017853">
    <property type="entry name" value="GH"/>
</dbReference>
<dbReference type="Gene3D" id="3.20.20.80">
    <property type="entry name" value="Glycosidases"/>
    <property type="match status" value="1"/>
</dbReference>
<dbReference type="RefSeq" id="XP_001383372.2">
    <property type="nucleotide sequence ID" value="XM_001383335.1"/>
</dbReference>
<dbReference type="GeneID" id="4838023"/>
<dbReference type="GO" id="GO:0004338">
    <property type="term" value="F:glucan exo-1,3-beta-glucosidase activity"/>
    <property type="evidence" value="ECO:0007669"/>
    <property type="project" value="UniProtKB-EC"/>
</dbReference>
<evidence type="ECO:0000256" key="2">
    <source>
        <dbReference type="ARBA" id="ARBA00008773"/>
    </source>
</evidence>
<dbReference type="EC" id="3.2.1.58" evidence="13"/>
<keyword evidence="14" id="KW-1185">Reference proteome</keyword>
<feature type="compositionally biased region" description="Low complexity" evidence="12">
    <location>
        <begin position="1"/>
        <end position="22"/>
    </location>
</feature>
<evidence type="ECO:0000256" key="4">
    <source>
        <dbReference type="ARBA" id="ARBA00022525"/>
    </source>
</evidence>